<dbReference type="GO" id="GO:0006261">
    <property type="term" value="P:DNA-templated DNA replication"/>
    <property type="evidence" value="ECO:0007669"/>
    <property type="project" value="TreeGrafter"/>
</dbReference>
<organism evidence="11">
    <name type="scientific">Desertifilum tharense IPPAS B-1220</name>
    <dbReference type="NCBI Taxonomy" id="1781255"/>
    <lineage>
        <taxon>Bacteria</taxon>
        <taxon>Bacillati</taxon>
        <taxon>Cyanobacteriota</taxon>
        <taxon>Cyanophyceae</taxon>
        <taxon>Desertifilales</taxon>
        <taxon>Desertifilaceae</taxon>
        <taxon>Desertifilum</taxon>
    </lineage>
</organism>
<evidence type="ECO:0000259" key="9">
    <source>
        <dbReference type="Pfam" id="PF06144"/>
    </source>
</evidence>
<comment type="similarity">
    <text evidence="7">Belongs to the DNA polymerase HolA subunit family.</text>
</comment>
<evidence type="ECO:0000256" key="4">
    <source>
        <dbReference type="ARBA" id="ARBA00022695"/>
    </source>
</evidence>
<evidence type="ECO:0000256" key="6">
    <source>
        <dbReference type="ARBA" id="ARBA00022932"/>
    </source>
</evidence>
<dbReference type="OrthoDB" id="581300at2"/>
<keyword evidence="5" id="KW-0235">DNA replication</keyword>
<comment type="catalytic activity">
    <reaction evidence="8">
        <text>DNA(n) + a 2'-deoxyribonucleoside 5'-triphosphate = DNA(n+1) + diphosphate</text>
        <dbReference type="Rhea" id="RHEA:22508"/>
        <dbReference type="Rhea" id="RHEA-COMP:17339"/>
        <dbReference type="Rhea" id="RHEA-COMP:17340"/>
        <dbReference type="ChEBI" id="CHEBI:33019"/>
        <dbReference type="ChEBI" id="CHEBI:61560"/>
        <dbReference type="ChEBI" id="CHEBI:173112"/>
        <dbReference type="EC" id="2.7.7.7"/>
    </reaction>
</comment>
<dbReference type="Gene3D" id="1.20.272.10">
    <property type="match status" value="1"/>
</dbReference>
<dbReference type="GO" id="GO:0003887">
    <property type="term" value="F:DNA-directed DNA polymerase activity"/>
    <property type="evidence" value="ECO:0007669"/>
    <property type="project" value="UniProtKB-KW"/>
</dbReference>
<evidence type="ECO:0000256" key="2">
    <source>
        <dbReference type="ARBA" id="ARBA00017703"/>
    </source>
</evidence>
<evidence type="ECO:0000256" key="8">
    <source>
        <dbReference type="ARBA" id="ARBA00049244"/>
    </source>
</evidence>
<comment type="caution">
    <text evidence="11">The sequence shown here is derived from an EMBL/GenBank/DDBJ whole genome shotgun (WGS) entry which is preliminary data.</text>
</comment>
<evidence type="ECO:0000256" key="1">
    <source>
        <dbReference type="ARBA" id="ARBA00012417"/>
    </source>
</evidence>
<dbReference type="GO" id="GO:0009360">
    <property type="term" value="C:DNA polymerase III complex"/>
    <property type="evidence" value="ECO:0007669"/>
    <property type="project" value="InterPro"/>
</dbReference>
<dbReference type="PANTHER" id="PTHR34388">
    <property type="entry name" value="DNA POLYMERASE III SUBUNIT DELTA"/>
    <property type="match status" value="1"/>
</dbReference>
<evidence type="ECO:0000313" key="11">
    <source>
        <dbReference type="EMBL" id="OEJ75874.1"/>
    </source>
</evidence>
<proteinExistence type="inferred from homology"/>
<dbReference type="EMBL" id="MJGC01000043">
    <property type="protein sequence ID" value="OEJ75874.1"/>
    <property type="molecule type" value="Genomic_DNA"/>
</dbReference>
<dbReference type="STRING" id="1781255.BH720_07140"/>
<dbReference type="Gene3D" id="3.40.50.300">
    <property type="entry name" value="P-loop containing nucleotide triphosphate hydrolases"/>
    <property type="match status" value="1"/>
</dbReference>
<feature type="domain" description="DNA polymerase III delta subunit-like C-terminal" evidence="10">
    <location>
        <begin position="200"/>
        <end position="311"/>
    </location>
</feature>
<keyword evidence="6" id="KW-0239">DNA-directed DNA polymerase</keyword>
<sequence>MPVYLYWGEDEFALERAIATLRDSVLDPNWESFNYQQYPPNDSQSAIAALNEAMTPPFGMGSRFVWLVDTPILQSVSDAIIEELERTLPSIPDTSVLLLTCRNKPDGRLKSTKLLQQYAQSIREFSPIPPWKTDLLIHRVRETAKELDVQLTATAAELLAELIGNNTRQLFSELDKLKLYANGKTVDDSAIVALVSANTQNSLQLAEAIAQGETDRALHLVTALLNRNEPALAILATLVRQFRTWLWVKLMEEAKESDERVIAQAAEVANPKRIYFLRQQVRSRSLLQLRQSLPLLLELEMSLKQGAPEQSTLHAKIIELCQLARQR</sequence>
<dbReference type="PANTHER" id="PTHR34388:SF1">
    <property type="entry name" value="DNA POLYMERASE III SUBUNIT DELTA"/>
    <property type="match status" value="1"/>
</dbReference>
<dbReference type="InterPro" id="IPR048466">
    <property type="entry name" value="DNA_pol3_delta-like_C"/>
</dbReference>
<keyword evidence="4" id="KW-0548">Nucleotidyltransferase</keyword>
<dbReference type="SUPFAM" id="SSF48019">
    <property type="entry name" value="post-AAA+ oligomerization domain-like"/>
    <property type="match status" value="1"/>
</dbReference>
<keyword evidence="3" id="KW-0808">Transferase</keyword>
<protein>
    <recommendedName>
        <fullName evidence="2">DNA polymerase III subunit delta</fullName>
        <ecNumber evidence="1">2.7.7.7</ecNumber>
    </recommendedName>
</protein>
<dbReference type="Pfam" id="PF06144">
    <property type="entry name" value="DNA_pol3_delta"/>
    <property type="match status" value="1"/>
</dbReference>
<dbReference type="InterPro" id="IPR005790">
    <property type="entry name" value="DNA_polIII_delta"/>
</dbReference>
<dbReference type="Pfam" id="PF21694">
    <property type="entry name" value="DNA_pol3_delta_C"/>
    <property type="match status" value="1"/>
</dbReference>
<dbReference type="Gene3D" id="1.10.8.60">
    <property type="match status" value="1"/>
</dbReference>
<evidence type="ECO:0000256" key="7">
    <source>
        <dbReference type="ARBA" id="ARBA00034754"/>
    </source>
</evidence>
<dbReference type="InterPro" id="IPR010372">
    <property type="entry name" value="DNA_pol3_delta_N"/>
</dbReference>
<dbReference type="EC" id="2.7.7.7" evidence="1"/>
<dbReference type="InterPro" id="IPR027417">
    <property type="entry name" value="P-loop_NTPase"/>
</dbReference>
<dbReference type="GO" id="GO:0003677">
    <property type="term" value="F:DNA binding"/>
    <property type="evidence" value="ECO:0007669"/>
    <property type="project" value="InterPro"/>
</dbReference>
<dbReference type="InterPro" id="IPR008921">
    <property type="entry name" value="DNA_pol3_clamp-load_cplx_C"/>
</dbReference>
<evidence type="ECO:0000256" key="3">
    <source>
        <dbReference type="ARBA" id="ARBA00022679"/>
    </source>
</evidence>
<gene>
    <name evidence="11" type="ORF">BH720_07140</name>
</gene>
<dbReference type="SUPFAM" id="SSF52540">
    <property type="entry name" value="P-loop containing nucleoside triphosphate hydrolases"/>
    <property type="match status" value="1"/>
</dbReference>
<dbReference type="NCBIfam" id="TIGR01128">
    <property type="entry name" value="holA"/>
    <property type="match status" value="1"/>
</dbReference>
<dbReference type="AlphaFoldDB" id="A0A1E5QMQ6"/>
<name>A0A1E5QMQ6_9CYAN</name>
<evidence type="ECO:0000259" key="10">
    <source>
        <dbReference type="Pfam" id="PF21694"/>
    </source>
</evidence>
<evidence type="ECO:0000256" key="5">
    <source>
        <dbReference type="ARBA" id="ARBA00022705"/>
    </source>
</evidence>
<reference evidence="11" key="1">
    <citation type="submission" date="2016-09" db="EMBL/GenBank/DDBJ databases">
        <title>Draft genome of thermotolerant cyanobacterium Desertifilum sp. strain IPPAS B-1220.</title>
        <authorList>
            <person name="Sinetova M.A."/>
            <person name="Bolakhan K."/>
            <person name="Zayadan B.K."/>
            <person name="Mironov K.S."/>
            <person name="Ustinova V."/>
            <person name="Kupriyanova E.V."/>
            <person name="Sidorov R.A."/>
            <person name="Skrypnik A.N."/>
            <person name="Gogoleva N.E."/>
            <person name="Gogolev Y.V."/>
            <person name="Los D.A."/>
        </authorList>
    </citation>
    <scope>NUCLEOTIDE SEQUENCE [LARGE SCALE GENOMIC DNA]</scope>
    <source>
        <strain evidence="11">IPPAS B-1220</strain>
    </source>
</reference>
<feature type="domain" description="DNA polymerase III delta N-terminal" evidence="9">
    <location>
        <begin position="4"/>
        <end position="123"/>
    </location>
</feature>
<accession>A0A1E5QMQ6</accession>